<evidence type="ECO:0000256" key="1">
    <source>
        <dbReference type="SAM" id="Phobius"/>
    </source>
</evidence>
<evidence type="ECO:0000313" key="3">
    <source>
        <dbReference type="Proteomes" id="UP000740883"/>
    </source>
</evidence>
<dbReference type="AlphaFoldDB" id="A0A9P6KYS1"/>
<dbReference type="Proteomes" id="UP000740883">
    <property type="component" value="Unassembled WGS sequence"/>
</dbReference>
<evidence type="ECO:0000313" key="2">
    <source>
        <dbReference type="EMBL" id="KAF9762677.1"/>
    </source>
</evidence>
<feature type="transmembrane region" description="Helical" evidence="1">
    <location>
        <begin position="392"/>
        <end position="417"/>
    </location>
</feature>
<keyword evidence="1" id="KW-0812">Transmembrane</keyword>
<protein>
    <submittedName>
        <fullName evidence="2">Uncharacterized protein</fullName>
    </submittedName>
</protein>
<accession>A0A9P6KYS1</accession>
<keyword evidence="1" id="KW-0472">Membrane</keyword>
<keyword evidence="1" id="KW-1133">Transmembrane helix</keyword>
<keyword evidence="3" id="KW-1185">Reference proteome</keyword>
<dbReference type="EMBL" id="SBJO01000145">
    <property type="protein sequence ID" value="KAF9762677.1"/>
    <property type="molecule type" value="Genomic_DNA"/>
</dbReference>
<reference evidence="2 3" key="1">
    <citation type="journal article" date="2020" name="Genome Biol. Evol.">
        <title>Comparative genomics of strictly vertically transmitted, feminizing microsporidia endosymbionts of amphipod crustaceans.</title>
        <authorList>
            <person name="Cormier A."/>
            <person name="Chebbi M.A."/>
            <person name="Giraud I."/>
            <person name="Wattier R."/>
            <person name="Teixeira M."/>
            <person name="Gilbert C."/>
            <person name="Rigaud T."/>
            <person name="Cordaux R."/>
        </authorList>
    </citation>
    <scope>NUCLEOTIDE SEQUENCE [LARGE SCALE GENOMIC DNA]</scope>
    <source>
        <strain evidence="2 3">Ou3-Ou53</strain>
    </source>
</reference>
<comment type="caution">
    <text evidence="2">The sequence shown here is derived from an EMBL/GenBank/DDBJ whole genome shotgun (WGS) entry which is preliminary data.</text>
</comment>
<sequence>MPPYLSPILKKENTENIKPDVTSQRFNTQKLNEFDDTTLDPYRGYISYATSEGSLEPKKCSTDFYDSCRTSKNNDEIVIDDFFVPIYELNKFLIEEFRCFNNKLASLFGIENLSDKKNIIFFLKDKSKNCILNQHFHEFKRRLEYYQTNYASSVSPIKYTESFHNIVNVLRVLLEDMSMIKNCSVSNLQFLYKEKYSLDEQTSYLSKKDLSKIIEDEIQCFLYNLKSSIEDFPIDKDFNHLIPIKQEIIKNIKGVIKNDLVFTCQAPATIKPTELSETVKSTELPTKLPSITPKENSFTDGSQRDSMEYYMNSEEWADFYEDDDNIYSGNGVDSGEELSLIDRVGEGSGQIYFENDFDLKEDVELIQDMQSGRNFVNGTEVESVSTPKDLNYILIFGIVIGVVLFVNIPLVIGIIWGKIYKMKKDSKKTIYDAVNTEVN</sequence>
<organism evidence="2 3">
    <name type="scientific">Nosema granulosis</name>
    <dbReference type="NCBI Taxonomy" id="83296"/>
    <lineage>
        <taxon>Eukaryota</taxon>
        <taxon>Fungi</taxon>
        <taxon>Fungi incertae sedis</taxon>
        <taxon>Microsporidia</taxon>
        <taxon>Nosematidae</taxon>
        <taxon>Nosema</taxon>
    </lineage>
</organism>
<proteinExistence type="predicted"/>
<gene>
    <name evidence="2" type="ORF">NGRA_1841</name>
</gene>
<name>A0A9P6KYS1_9MICR</name>